<sequence length="363" mass="39653">MDEEGNKTLDSTARLVTLVFLVGLGYLLFATFRPYFSALIWSAVLSYGLYPQYCRIVKLTGDRRSLSALVMSVAVTIGLILPLAYLSFLIGKELARTYLTVVSTLEQGLDVMEQWRVHPWVTAILEQLQEFQRMTGTDLRSVLVENLAQLGSSLVEQLTQFAKNVLVALMELAIILLCTFYFFRDGKGIVDWLKDILPLDEPHQQLVVHRFGEVMRGAVLGNTLVAALEGIVGGLAFWFAGMPVPLLWGAVMGILAYLPLVGAGIVWLPVALYSFIQGDYAAGAILCVSGVVIAVLDYVVRTIVVGEASKLHTLLTFFAVLGGIQFFGLVGIVAGPLVVAISFALLESYRAERSGVVLRSIES</sequence>
<feature type="transmembrane region" description="Helical" evidence="6">
    <location>
        <begin position="320"/>
        <end position="346"/>
    </location>
</feature>
<evidence type="ECO:0000256" key="3">
    <source>
        <dbReference type="ARBA" id="ARBA00022692"/>
    </source>
</evidence>
<dbReference type="InterPro" id="IPR002549">
    <property type="entry name" value="AI-2E-like"/>
</dbReference>
<protein>
    <recommendedName>
        <fullName evidence="9">AI-2E family transporter</fullName>
    </recommendedName>
</protein>
<evidence type="ECO:0000313" key="7">
    <source>
        <dbReference type="EMBL" id="QPD05226.1"/>
    </source>
</evidence>
<keyword evidence="3 6" id="KW-0812">Transmembrane</keyword>
<gene>
    <name evidence="7" type="ORF">Nkreftii_003000</name>
</gene>
<feature type="transmembrane region" description="Helical" evidence="6">
    <location>
        <begin position="66"/>
        <end position="90"/>
    </location>
</feature>
<evidence type="ECO:0000256" key="1">
    <source>
        <dbReference type="ARBA" id="ARBA00004141"/>
    </source>
</evidence>
<evidence type="ECO:0000256" key="5">
    <source>
        <dbReference type="ARBA" id="ARBA00023136"/>
    </source>
</evidence>
<feature type="transmembrane region" description="Helical" evidence="6">
    <location>
        <begin position="12"/>
        <end position="29"/>
    </location>
</feature>
<feature type="transmembrane region" description="Helical" evidence="6">
    <location>
        <begin position="219"/>
        <end position="240"/>
    </location>
</feature>
<organism evidence="7 8">
    <name type="scientific">Candidatus Nitrospira kreftii</name>
    <dbReference type="NCBI Taxonomy" id="2652173"/>
    <lineage>
        <taxon>Bacteria</taxon>
        <taxon>Pseudomonadati</taxon>
        <taxon>Nitrospirota</taxon>
        <taxon>Nitrospiria</taxon>
        <taxon>Nitrospirales</taxon>
        <taxon>Nitrospiraceae</taxon>
        <taxon>Nitrospira</taxon>
    </lineage>
</organism>
<dbReference type="EMBL" id="CP047423">
    <property type="protein sequence ID" value="QPD05226.1"/>
    <property type="molecule type" value="Genomic_DNA"/>
</dbReference>
<dbReference type="AlphaFoldDB" id="A0A7S8FGD5"/>
<feature type="transmembrane region" description="Helical" evidence="6">
    <location>
        <begin position="280"/>
        <end position="300"/>
    </location>
</feature>
<feature type="transmembrane region" description="Helical" evidence="6">
    <location>
        <begin position="246"/>
        <end position="268"/>
    </location>
</feature>
<feature type="transmembrane region" description="Helical" evidence="6">
    <location>
        <begin position="35"/>
        <end position="54"/>
    </location>
</feature>
<keyword evidence="4 6" id="KW-1133">Transmembrane helix</keyword>
<accession>A0A7S8FGD5</accession>
<dbReference type="Pfam" id="PF01594">
    <property type="entry name" value="AI-2E_transport"/>
    <property type="match status" value="1"/>
</dbReference>
<evidence type="ECO:0008006" key="9">
    <source>
        <dbReference type="Google" id="ProtNLM"/>
    </source>
</evidence>
<dbReference type="Proteomes" id="UP000593737">
    <property type="component" value="Chromosome"/>
</dbReference>
<evidence type="ECO:0000256" key="2">
    <source>
        <dbReference type="ARBA" id="ARBA00009773"/>
    </source>
</evidence>
<dbReference type="KEGG" id="nkf:Nkreftii_003000"/>
<reference evidence="7 8" key="1">
    <citation type="journal article" date="2020" name="ISME J.">
        <title>Enrichment and physiological characterization of a novel comammox Nitrospira indicates ammonium inhibition of complete nitrification.</title>
        <authorList>
            <person name="Sakoula D."/>
            <person name="Koch H."/>
            <person name="Frank J."/>
            <person name="Jetten M.S.M."/>
            <person name="van Kessel M.A.H.J."/>
            <person name="Lucker S."/>
        </authorList>
    </citation>
    <scope>NUCLEOTIDE SEQUENCE [LARGE SCALE GENOMIC DNA]</scope>
    <source>
        <strain evidence="7">Comreactor17</strain>
    </source>
</reference>
<evidence type="ECO:0000256" key="4">
    <source>
        <dbReference type="ARBA" id="ARBA00022989"/>
    </source>
</evidence>
<dbReference type="PANTHER" id="PTHR21716">
    <property type="entry name" value="TRANSMEMBRANE PROTEIN"/>
    <property type="match status" value="1"/>
</dbReference>
<dbReference type="GO" id="GO:0016020">
    <property type="term" value="C:membrane"/>
    <property type="evidence" value="ECO:0007669"/>
    <property type="project" value="UniProtKB-SubCell"/>
</dbReference>
<dbReference type="PANTHER" id="PTHR21716:SF4">
    <property type="entry name" value="TRANSMEMBRANE PROTEIN 245"/>
    <property type="match status" value="1"/>
</dbReference>
<proteinExistence type="inferred from homology"/>
<comment type="subcellular location">
    <subcellularLocation>
        <location evidence="1">Membrane</location>
        <topology evidence="1">Multi-pass membrane protein</topology>
    </subcellularLocation>
</comment>
<comment type="similarity">
    <text evidence="2">Belongs to the autoinducer-2 exporter (AI-2E) (TC 2.A.86) family.</text>
</comment>
<evidence type="ECO:0000313" key="8">
    <source>
        <dbReference type="Proteomes" id="UP000593737"/>
    </source>
</evidence>
<keyword evidence="5 6" id="KW-0472">Membrane</keyword>
<evidence type="ECO:0000256" key="6">
    <source>
        <dbReference type="SAM" id="Phobius"/>
    </source>
</evidence>
<feature type="transmembrane region" description="Helical" evidence="6">
    <location>
        <begin position="165"/>
        <end position="183"/>
    </location>
</feature>
<name>A0A7S8FGD5_9BACT</name>